<sequence>MMDDNFNLIESTIRLDKHNLFLELNDGSRLFLPKSQQEKLHHYVDQKVDFGIRPDFISIAEENDQLNTIHGELTSLETKDGFQLVHFKIAHKEMISRLRYSALAACDIGQSLRFNFDTFFSHIFDQDTQVNLTI</sequence>
<protein>
    <submittedName>
        <fullName evidence="1">Uncharacterized protein</fullName>
    </submittedName>
</protein>
<dbReference type="SUPFAM" id="SSF50331">
    <property type="entry name" value="MOP-like"/>
    <property type="match status" value="1"/>
</dbReference>
<gene>
    <name evidence="1" type="ORF">VTAP4600_A2040</name>
</gene>
<evidence type="ECO:0000313" key="2">
    <source>
        <dbReference type="Proteomes" id="UP000235828"/>
    </source>
</evidence>
<dbReference type="Gene3D" id="2.40.50.100">
    <property type="match status" value="1"/>
</dbReference>
<accession>A0A2N8ZDM9</accession>
<dbReference type="InterPro" id="IPR008995">
    <property type="entry name" value="Mo/tungstate-bd_C_term_dom"/>
</dbReference>
<dbReference type="AlphaFoldDB" id="A0A2N8ZDM9"/>
<keyword evidence="2" id="KW-1185">Reference proteome</keyword>
<dbReference type="Gene3D" id="2.40.50.140">
    <property type="entry name" value="Nucleic acid-binding proteins"/>
    <property type="match status" value="1"/>
</dbReference>
<evidence type="ECO:0000313" key="1">
    <source>
        <dbReference type="EMBL" id="SON50019.1"/>
    </source>
</evidence>
<name>A0A2N8ZDM9_9VIBR</name>
<dbReference type="Proteomes" id="UP000235828">
    <property type="component" value="Chromosome A"/>
</dbReference>
<dbReference type="OrthoDB" id="5879692at2"/>
<dbReference type="InterPro" id="IPR012340">
    <property type="entry name" value="NA-bd_OB-fold"/>
</dbReference>
<organism evidence="1 2">
    <name type="scientific">Vibrio tapetis subsp. tapetis</name>
    <dbReference type="NCBI Taxonomy" id="1671868"/>
    <lineage>
        <taxon>Bacteria</taxon>
        <taxon>Pseudomonadati</taxon>
        <taxon>Pseudomonadota</taxon>
        <taxon>Gammaproteobacteria</taxon>
        <taxon>Vibrionales</taxon>
        <taxon>Vibrionaceae</taxon>
        <taxon>Vibrio</taxon>
    </lineage>
</organism>
<dbReference type="KEGG" id="vta:A2040"/>
<reference evidence="1 2" key="1">
    <citation type="submission" date="2017-10" db="EMBL/GenBank/DDBJ databases">
        <authorList>
            <person name="Banno H."/>
            <person name="Chua N.-H."/>
        </authorList>
    </citation>
    <scope>NUCLEOTIDE SEQUENCE [LARGE SCALE GENOMIC DNA]</scope>
    <source>
        <strain evidence="1">Vibrio tapetis CECT4600</strain>
    </source>
</reference>
<proteinExistence type="predicted"/>
<dbReference type="RefSeq" id="WP_102522589.1">
    <property type="nucleotide sequence ID" value="NZ_LT960611.1"/>
</dbReference>
<dbReference type="EMBL" id="LT960611">
    <property type="protein sequence ID" value="SON50019.1"/>
    <property type="molecule type" value="Genomic_DNA"/>
</dbReference>